<comment type="caution">
    <text evidence="2">The sequence shown here is derived from an EMBL/GenBank/DDBJ whole genome shotgun (WGS) entry which is preliminary data.</text>
</comment>
<evidence type="ECO:0000313" key="3">
    <source>
        <dbReference type="Proteomes" id="UP000050517"/>
    </source>
</evidence>
<keyword evidence="1" id="KW-1133">Transmembrane helix</keyword>
<proteinExistence type="predicted"/>
<gene>
    <name evidence="2" type="ORF">Cocul_01412</name>
</gene>
<organism evidence="2 3">
    <name type="scientific">Corynebacterium oculi</name>
    <dbReference type="NCBI Taxonomy" id="1544416"/>
    <lineage>
        <taxon>Bacteria</taxon>
        <taxon>Bacillati</taxon>
        <taxon>Actinomycetota</taxon>
        <taxon>Actinomycetes</taxon>
        <taxon>Mycobacteriales</taxon>
        <taxon>Corynebacteriaceae</taxon>
        <taxon>Corynebacterium</taxon>
    </lineage>
</organism>
<protein>
    <submittedName>
        <fullName evidence="2">Uncharacterized protein</fullName>
    </submittedName>
</protein>
<dbReference type="Proteomes" id="UP000050517">
    <property type="component" value="Unassembled WGS sequence"/>
</dbReference>
<evidence type="ECO:0000313" key="2">
    <source>
        <dbReference type="EMBL" id="KQB84604.1"/>
    </source>
</evidence>
<keyword evidence="1" id="KW-0812">Transmembrane</keyword>
<keyword evidence="3" id="KW-1185">Reference proteome</keyword>
<dbReference type="AlphaFoldDB" id="A0A0Q0Z559"/>
<evidence type="ECO:0000256" key="1">
    <source>
        <dbReference type="SAM" id="Phobius"/>
    </source>
</evidence>
<dbReference type="EMBL" id="LKST01000002">
    <property type="protein sequence ID" value="KQB84604.1"/>
    <property type="molecule type" value="Genomic_DNA"/>
</dbReference>
<feature type="transmembrane region" description="Helical" evidence="1">
    <location>
        <begin position="12"/>
        <end position="32"/>
    </location>
</feature>
<keyword evidence="1" id="KW-0472">Membrane</keyword>
<accession>A0A0Q0Z559</accession>
<name>A0A0Q0Z559_9CORY</name>
<reference evidence="2 3" key="1">
    <citation type="submission" date="2015-10" db="EMBL/GenBank/DDBJ databases">
        <title>Corynebacteirum lowii and Corynebacterium oculi species nova, derived from human clinical disease and and emended description of Corynebacterium mastiditis.</title>
        <authorList>
            <person name="Bernard K."/>
            <person name="Pacheco A.L."/>
            <person name="Mcdougall C."/>
            <person name="Burtx T."/>
            <person name="Weibe D."/>
            <person name="Tyler S."/>
            <person name="Olson A.B."/>
            <person name="Cnockaert M."/>
            <person name="Eguchi H."/>
            <person name="Kuwahara T."/>
            <person name="Nakayama-Imaohji H."/>
            <person name="Boudewijins M."/>
            <person name="Van Hoecke F."/>
            <person name="Bernier A.-M."/>
            <person name="Vandamme P."/>
        </authorList>
    </citation>
    <scope>NUCLEOTIDE SEQUENCE [LARGE SCALE GENOMIC DNA]</scope>
    <source>
        <strain evidence="2 3">NML 130210</strain>
    </source>
</reference>
<sequence>MPGPTPEWIMYWHYASWAAGVVGMVLLLVGVIRRR</sequence>